<dbReference type="GO" id="GO:0015074">
    <property type="term" value="P:DNA integration"/>
    <property type="evidence" value="ECO:0007669"/>
    <property type="project" value="InterPro"/>
</dbReference>
<reference evidence="3 4" key="1">
    <citation type="journal article" date="2021" name="Commun. Biol.">
        <title>The genome of Shorea leprosula (Dipterocarpaceae) highlights the ecological relevance of drought in aseasonal tropical rainforests.</title>
        <authorList>
            <person name="Ng K.K.S."/>
            <person name="Kobayashi M.J."/>
            <person name="Fawcett J.A."/>
            <person name="Hatakeyama M."/>
            <person name="Paape T."/>
            <person name="Ng C.H."/>
            <person name="Ang C.C."/>
            <person name="Tnah L.H."/>
            <person name="Lee C.T."/>
            <person name="Nishiyama T."/>
            <person name="Sese J."/>
            <person name="O'Brien M.J."/>
            <person name="Copetti D."/>
            <person name="Mohd Noor M.I."/>
            <person name="Ong R.C."/>
            <person name="Putra M."/>
            <person name="Sireger I.Z."/>
            <person name="Indrioko S."/>
            <person name="Kosugi Y."/>
            <person name="Izuno A."/>
            <person name="Isagi Y."/>
            <person name="Lee S.L."/>
            <person name="Shimizu K.K."/>
        </authorList>
    </citation>
    <scope>NUCLEOTIDE SEQUENCE [LARGE SCALE GENOMIC DNA]</scope>
    <source>
        <strain evidence="3">214</strain>
    </source>
</reference>
<evidence type="ECO:0000259" key="2">
    <source>
        <dbReference type="PROSITE" id="PS50994"/>
    </source>
</evidence>
<dbReference type="InterPro" id="IPR043502">
    <property type="entry name" value="DNA/RNA_pol_sf"/>
</dbReference>
<keyword evidence="4" id="KW-1185">Reference proteome</keyword>
<dbReference type="PANTHER" id="PTHR48475:SF1">
    <property type="entry name" value="RNASE H TYPE-1 DOMAIN-CONTAINING PROTEIN"/>
    <property type="match status" value="1"/>
</dbReference>
<dbReference type="AlphaFoldDB" id="A0AAV5JU83"/>
<organism evidence="3 4">
    <name type="scientific">Rubroshorea leprosula</name>
    <dbReference type="NCBI Taxonomy" id="152421"/>
    <lineage>
        <taxon>Eukaryota</taxon>
        <taxon>Viridiplantae</taxon>
        <taxon>Streptophyta</taxon>
        <taxon>Embryophyta</taxon>
        <taxon>Tracheophyta</taxon>
        <taxon>Spermatophyta</taxon>
        <taxon>Magnoliopsida</taxon>
        <taxon>eudicotyledons</taxon>
        <taxon>Gunneridae</taxon>
        <taxon>Pentapetalae</taxon>
        <taxon>rosids</taxon>
        <taxon>malvids</taxon>
        <taxon>Malvales</taxon>
        <taxon>Dipterocarpaceae</taxon>
        <taxon>Rubroshorea</taxon>
    </lineage>
</organism>
<evidence type="ECO:0000313" key="3">
    <source>
        <dbReference type="EMBL" id="GKV14310.1"/>
    </source>
</evidence>
<dbReference type="PROSITE" id="PS50994">
    <property type="entry name" value="INTEGRASE"/>
    <property type="match status" value="1"/>
</dbReference>
<dbReference type="GO" id="GO:0003676">
    <property type="term" value="F:nucleic acid binding"/>
    <property type="evidence" value="ECO:0007669"/>
    <property type="project" value="InterPro"/>
</dbReference>
<dbReference type="SUPFAM" id="SSF56672">
    <property type="entry name" value="DNA/RNA polymerases"/>
    <property type="match status" value="1"/>
</dbReference>
<dbReference type="InterPro" id="IPR012337">
    <property type="entry name" value="RNaseH-like_sf"/>
</dbReference>
<evidence type="ECO:0000313" key="4">
    <source>
        <dbReference type="Proteomes" id="UP001054252"/>
    </source>
</evidence>
<dbReference type="Gene3D" id="3.30.420.10">
    <property type="entry name" value="Ribonuclease H-like superfamily/Ribonuclease H"/>
    <property type="match status" value="1"/>
</dbReference>
<dbReference type="InterPro" id="IPR036397">
    <property type="entry name" value="RNaseH_sf"/>
</dbReference>
<dbReference type="PANTHER" id="PTHR48475">
    <property type="entry name" value="RIBONUCLEASE H"/>
    <property type="match status" value="1"/>
</dbReference>
<evidence type="ECO:0000256" key="1">
    <source>
        <dbReference type="SAM" id="Coils"/>
    </source>
</evidence>
<feature type="coiled-coil region" evidence="1">
    <location>
        <begin position="34"/>
        <end position="61"/>
    </location>
</feature>
<sequence>MDSHTSKTQPSTHKALLEFSARTQRLNEETISYLHQLTKDNEHLRKANEQLGEQLQDMTINRNLYKIAMEDMCYQLQAKKQKNQALVEENTGLREVVIDITALENVATNLEKSAVDERIDKLEATMQTMAATLQTISLTLSTLITGSVPSPVSLIPTIPIPPVPPSHQTNFKFKQPDFDKYDGSGCLYAHLQMSRQFTKLPIPYSEVLKQLVAVVLMQTVQVNPVQPHYPYEYDLQAKCEYHNNPLPPHGAPIMNMIALDEVDRPVLENVGSWSLDELFVILIEYDLIQSIASISSNVPPMTIDDALWFVLLMEQRGMWLERLKLPLEIGPMTFDVDFLVMDISPSFNMLLRRSWIHVAKVVPPTLYQKVKYIVNGVLVMVNGKEEHVIRKATTIPYLGIDLRTYKSSYHLIECAAASYIHPKFRGKRAKMAKPARVAAEIMLSCHYQLGEGLGFNGQRILEPIEGKDTRDEPMWVLHIRVMFPQPIDILCPSLDGYVVKHMDVLFVDPEGTIFTDRLFEIGECSKQAKCEEVVVEDITDEVCSDDEEDSFRFNNLFDPANMTDPNERWRRMLVERAFMEKHPNFHLIHHVKAPMGSHESVPLETVKEESLCDLWGNLTINALDEEELEFDRGISLVNGSSQANWTTKLLPAAFISEKPKLQPNQEIETINLGHATEFQDVFAWSYKDMLRLDPDIAVHAIPLYYKAKPVKQKLRRMKPEVLLKVKEEVQKLLDVNFIEVAMYSGWVANIVLAIKGQAIADHLVEHAAEDYEPIDWDFPDEDILAVEAESDSDNWKLFFDGAVKQFVCGLRAVLGSPKGDHFPIAIKLDFACTNNIAEYEACITGIHAALDMNVQIWRYMRSADMTLLRCVDEIEAKQIMIEVHEGICGTHANGRVLARKILRAGYYWLTMEQDSINYARACHKYQIYADHINAPPSLLHNMSSPWSFSMWGIDVIGAINPKASNGHQFILVAIDYFTKWVEATSYASVTKKVVTRFIKRVIICKYGQPKAIITGNASNLSKNMMTALCKQFKIKHLNSSTYRPKMNGVVEATNKNIKKILAKMTVTHKDWHEMLPYALYAYRTFVHTSTRATLFSLVYGMKAVLPIELEIPSMRILSKSGIEEEDLIQKRIDYLNLLDEKRLAALCHGQCYQQ</sequence>
<dbReference type="EMBL" id="BPVZ01000040">
    <property type="protein sequence ID" value="GKV14310.1"/>
    <property type="molecule type" value="Genomic_DNA"/>
</dbReference>
<dbReference type="Gene3D" id="1.10.340.70">
    <property type="match status" value="1"/>
</dbReference>
<proteinExistence type="predicted"/>
<dbReference type="Pfam" id="PF00665">
    <property type="entry name" value="rve"/>
    <property type="match status" value="1"/>
</dbReference>
<feature type="domain" description="Integrase catalytic" evidence="2">
    <location>
        <begin position="941"/>
        <end position="1114"/>
    </location>
</feature>
<dbReference type="InterPro" id="IPR001584">
    <property type="entry name" value="Integrase_cat-core"/>
</dbReference>
<keyword evidence="1" id="KW-0175">Coiled coil</keyword>
<gene>
    <name evidence="3" type="ORF">SLEP1_g25205</name>
</gene>
<dbReference type="SUPFAM" id="SSF53098">
    <property type="entry name" value="Ribonuclease H-like"/>
    <property type="match status" value="1"/>
</dbReference>
<name>A0AAV5JU83_9ROSI</name>
<dbReference type="Gene3D" id="3.10.10.10">
    <property type="entry name" value="HIV Type 1 Reverse Transcriptase, subunit A, domain 1"/>
    <property type="match status" value="1"/>
</dbReference>
<comment type="caution">
    <text evidence="3">The sequence shown here is derived from an EMBL/GenBank/DDBJ whole genome shotgun (WGS) entry which is preliminary data.</text>
</comment>
<protein>
    <recommendedName>
        <fullName evidence="2">Integrase catalytic domain-containing protein</fullName>
    </recommendedName>
</protein>
<dbReference type="Proteomes" id="UP001054252">
    <property type="component" value="Unassembled WGS sequence"/>
</dbReference>
<accession>A0AAV5JU83</accession>